<comment type="caution">
    <text evidence="2">The sequence shown here is derived from an EMBL/GenBank/DDBJ whole genome shotgun (WGS) entry which is preliminary data.</text>
</comment>
<dbReference type="PANTHER" id="PTHR43179">
    <property type="entry name" value="RHAMNOSYLTRANSFERASE WBBL"/>
    <property type="match status" value="1"/>
</dbReference>
<name>A0ABT3HFS6_9HYPH</name>
<dbReference type="SUPFAM" id="SSF53448">
    <property type="entry name" value="Nucleotide-diphospho-sugar transferases"/>
    <property type="match status" value="2"/>
</dbReference>
<evidence type="ECO:0000313" key="3">
    <source>
        <dbReference type="Proteomes" id="UP001209755"/>
    </source>
</evidence>
<dbReference type="EMBL" id="JAOQNS010000011">
    <property type="protein sequence ID" value="MCW2309257.1"/>
    <property type="molecule type" value="Genomic_DNA"/>
</dbReference>
<protein>
    <submittedName>
        <fullName evidence="2">GT2 family glycosyltransferase</fullName>
    </submittedName>
</protein>
<dbReference type="PANTHER" id="PTHR43179:SF7">
    <property type="entry name" value="RHAMNOSYLTRANSFERASE WBBL"/>
    <property type="match status" value="1"/>
</dbReference>
<proteinExistence type="predicted"/>
<dbReference type="CDD" id="cd04186">
    <property type="entry name" value="GT_2_like_c"/>
    <property type="match status" value="1"/>
</dbReference>
<keyword evidence="3" id="KW-1185">Reference proteome</keyword>
<accession>A0ABT3HFS6</accession>
<organism evidence="2 3">
    <name type="scientific">Rhodobium gokarnense</name>
    <dbReference type="NCBI Taxonomy" id="364296"/>
    <lineage>
        <taxon>Bacteria</taxon>
        <taxon>Pseudomonadati</taxon>
        <taxon>Pseudomonadota</taxon>
        <taxon>Alphaproteobacteria</taxon>
        <taxon>Hyphomicrobiales</taxon>
        <taxon>Rhodobiaceae</taxon>
        <taxon>Rhodobium</taxon>
    </lineage>
</organism>
<dbReference type="Pfam" id="PF00535">
    <property type="entry name" value="Glycos_transf_2"/>
    <property type="match status" value="2"/>
</dbReference>
<evidence type="ECO:0000259" key="1">
    <source>
        <dbReference type="Pfam" id="PF00535"/>
    </source>
</evidence>
<sequence>MTMTTEAAGKDATTGWAVGGRLIVLDGTERHGARFRAAGPEAALRIDFEPPRRGGWCTIEIDMWCDSFAKPRALPDFGDGIDDAKAIPFKRLPTGVYRAFVRLPGKLHGLVLRPAQVPMTFEIADIRIEKVGIFGLLGVAWRHAKFNWNKGPRAFVKFLGEVVGIVALPKRFSAFRDAEAGSGGKDDRQLRYEAWCEKRDFDTARDGATLQARVDALAEKPVISVIMPVCDPEVAWLDAAVQSVVDQAYSGWELCVADDASTKPDVIAALKRWRDADPRIKVAFRKERGHISNASNSALELSSGTYLTCLDHDDTLAPHALAEAVLAFAEDETRRIVYSDEDKIDEAGTRFEPHFKPDWSPDLFHSVNYLNHLTVYRRDDVVAAGGWRVGVEGSQDYDLLCRVIETLPEGSVQHLPLVLYHWRAIEGSTALATGEKNYAVIAGLKVLKEHAERAGIDADVEPLPDYPFYRFRYRLPENPPLVSIIIPTRNGLEHVRRCIGSIRERTDYPNYEIILIDNQSDDPEALSYFAELDRSADVRVLPHPHPFNFSAINNRGVAEARGEVIALLNNDIEILNEDWLSEMVGHALRPEIGCVGAKLHYPDGRIQHGGVIIGIGGMAGHAHLYQPGERAGYYGRLVVAQNLSAVTGAAMVMRKEIFQGVGGFEEEHLGVALNDIDLCLKIRKAGYRIVWTPFARMIHYESVSRGLDKDDPEKRARHEREKAYMRSAWGETLNRDPYYSPHLELQSADFLPLA</sequence>
<gene>
    <name evidence="2" type="ORF">M2319_003608</name>
</gene>
<evidence type="ECO:0000313" key="2">
    <source>
        <dbReference type="EMBL" id="MCW2309257.1"/>
    </source>
</evidence>
<dbReference type="InterPro" id="IPR029044">
    <property type="entry name" value="Nucleotide-diphossugar_trans"/>
</dbReference>
<dbReference type="CDD" id="cd04184">
    <property type="entry name" value="GT2_RfbC_Mx_like"/>
    <property type="match status" value="1"/>
</dbReference>
<reference evidence="3" key="1">
    <citation type="submission" date="2023-07" db="EMBL/GenBank/DDBJ databases">
        <title>Genome sequencing of Purple Non-Sulfur Bacteria from various extreme environments.</title>
        <authorList>
            <person name="Mayer M."/>
        </authorList>
    </citation>
    <scope>NUCLEOTIDE SEQUENCE [LARGE SCALE GENOMIC DNA]</scope>
    <source>
        <strain evidence="3">DSM 17935</strain>
    </source>
</reference>
<feature type="domain" description="Glycosyltransferase 2-like" evidence="1">
    <location>
        <begin position="483"/>
        <end position="659"/>
    </location>
</feature>
<dbReference type="InterPro" id="IPR001173">
    <property type="entry name" value="Glyco_trans_2-like"/>
</dbReference>
<dbReference type="Proteomes" id="UP001209755">
    <property type="component" value="Unassembled WGS sequence"/>
</dbReference>
<dbReference type="Gene3D" id="3.90.550.10">
    <property type="entry name" value="Spore Coat Polysaccharide Biosynthesis Protein SpsA, Chain A"/>
    <property type="match status" value="2"/>
</dbReference>
<feature type="domain" description="Glycosyltransferase 2-like" evidence="1">
    <location>
        <begin position="224"/>
        <end position="354"/>
    </location>
</feature>